<dbReference type="Pfam" id="PF01477">
    <property type="entry name" value="PLAT"/>
    <property type="match status" value="14"/>
</dbReference>
<dbReference type="InterPro" id="IPR052970">
    <property type="entry name" value="Inner_ear_hair_cell_LOXHD"/>
</dbReference>
<dbReference type="Proteomes" id="UP001283361">
    <property type="component" value="Unassembled WGS sequence"/>
</dbReference>
<feature type="region of interest" description="Disordered" evidence="2">
    <location>
        <begin position="176"/>
        <end position="211"/>
    </location>
</feature>
<reference evidence="4" key="1">
    <citation type="journal article" date="2023" name="G3 (Bethesda)">
        <title>A reference genome for the long-term kleptoplast-retaining sea slug Elysia crispata morphotype clarki.</title>
        <authorList>
            <person name="Eastman K.E."/>
            <person name="Pendleton A.L."/>
            <person name="Shaikh M.A."/>
            <person name="Suttiyut T."/>
            <person name="Ogas R."/>
            <person name="Tomko P."/>
            <person name="Gavelis G."/>
            <person name="Widhalm J.R."/>
            <person name="Wisecaver J.H."/>
        </authorList>
    </citation>
    <scope>NUCLEOTIDE SEQUENCE</scope>
    <source>
        <strain evidence="4">ECLA1</strain>
    </source>
</reference>
<dbReference type="SUPFAM" id="SSF49723">
    <property type="entry name" value="Lipase/lipooxygenase domain (PLAT/LH2 domain)"/>
    <property type="match status" value="14"/>
</dbReference>
<sequence length="2167" mass="243027">MRRLNVAVNLNSHFAPGFYLLGTTPLEPAHTASGQISEITSTDLVRGCYGLVRLTVTGGDNGRLPLPNLIMMYLADSYLARTLPFVRPVNIAFWDQSKQIIVDDLDVSSVYEFPCQRWLAIDEDDGKITRELILNLGPRDMAAGFPYVITVKTGDKRGAATDARVYVILYGNSGTTSPNAPAATTTAARRNSKVGPQPLKQQKQQPAVEETSGKIWLDNGDFERGREDIFKVDVAKKLSPMSKIEVGHDGSGVGPGWFLENVTVFCPGSGIEQFFPCNKWLASDEGDGLICRTLYEQKGMRKKKEKQISWQCWVVTSDIKGAGTDANVHIILYGDKGKTDDIPLNNKGDSFEKGQLDTFRFNAVDVGKPYKLRVWHDNAGSFAGWHLDKIELESMEGKERFTFPCDRWLAEDEDDKEIVREIPAEAPSIKKPLPVVKYLVQVHTGKKSYAGTDANVYINIFGDLGDTGNRFLKYSKTNRNKFEKGKMDEFEIEAVTLHKLRKIRIGHDGTGPGAGWFLDKVVVTPLDARDREKQGEMTFICNRWLAEDEDDGLIEREITASGAQLLSTTTFNVSVKTGDVRGAGTDANVFIKIFGTTGDTGSLQLRQSENAWDKFERGRTDQFKLEATDIGKIKKIKIGHDNSKPSAAWFLDEVRIDVPSKGEHYTFSAHRWLSEKDGDRQTEVELEPSRTEDIEKTIPYEVTIWTGNVRGAGTDSNVFLQMYGKSGKTEEINLGNKTDNFERGQMDKFKIEAADVGRLQKIRIGHDGTGMFSGWFMEKMCIQRTVPQKQRGRRKASEEERRKSILALHRSSADDDSDSGSPSSTPGRRRSTFKGSRSKLDAVLEEEEDDAADTEDYWFFVDKWFAKGEGDKLTVRELIPTDEKGRPLKGALEELEYTVKVYTGDERFAGTDANVFLTIYGENGDTGERALKDSSTNINKFERNQEDIFILKAMDLGKITKAHIRHDNKGGGADWFLDRVEVDDPKRKKNYFFPCQRWLATSKDDGQLSRDLMPVDQALKRKLEKRESTTAIRDEIGLEFKAALTTFHVKVYTGDVWGAGTDANVYIILFGEKDTTGKMFLRSSMTNKNKFERNQMDEFLLELANVGELKKVKIGHDNKGGGGAWFLDKVVIDAPSLGRTWVFPCGHWLSDSDEDRLLERELFPQELATEVYRPCIPYEVTTYTSDISGAGTDAMVYVVLYGRDSATQQKNLCTSKREAKQRFNRGDMDKFVVEMEDIGETIEKVRVGHDGSGFGAGWHLDSLEVRRLHTSGKGSVTYTFPCKRWLAKDQDDGAIERELLPTKAVQETVGRDGETRAKEIKLRAKLTAKTYTVEVFTGDIKGGGTDANVFISIFGDKGDSGERALRNSETNRDKFERNKMDRFKLEAVDLGSLFKIKIRHDNSLFNPAWYLDRVEILDGSDKYVFHCERWLAKNKDDGKIERSLYVKGYDGDMSSSTGTLKSRFGGSVASLDSMRTTDPFSKSPRMNKKQLLAVDEDVVDGPTIPYTIKVSTGDGEDNGTSSNVWIKLYGPRKVHTGRLFLELAQKDSFEPSSVEIFSLEAVDVGEVKRVEIGHDGVTPGSGWFLKDLEVDLPTKGKHYHFDCKQWLARDRSDGKTTRIFGVDEGTSSVTSYKPMIPHEVTVTTGDVADAGTDCKIVMTVFGTRGTSSELELEKREDRFERARTNLIKMEIDDVAPLKKIRLELVGKGSRPAWFLEKLELRNMETGVLTVFKYNAWVGKGKDGAKNPVDIPAMERGKTVIDKTSYKISVQTSNVSGAGTDANVYVVLFGALGDSGEIHLKKSETNKSPFEKNQMDVFKVQDVLSLGELSKVRVWHDNKGFGAAWHLAHIEVEDIGTRKSYMFHCDKWLSTKEDDKQIIRELTCLQPGSGGRRESAAGGRGKTVYDIEVTTTDKSEGGTIHNGWLVLEGKRNSSKIFHMINSAHNKILRKGTTNNFSLTCQNLGRLERCVLGAYEREDRPLDGAQGRETMWHCHEVAVTDTSTGDRYVFPCRNWVRICRRVSEREAEVLEASKVEESKVSTMRNLAPVKYEIVVITGDVKGAGTNANVHITIFGNNGNTGRRPLTQSFRDLFERNQTDKFQIEALDLGELSKVKIEHDNSGFRPSWFLERVEVVNMATNNTTVFPCSKWLSKDKGDGEISREIFAKSD</sequence>
<evidence type="ECO:0000313" key="4">
    <source>
        <dbReference type="EMBL" id="KAK3756858.1"/>
    </source>
</evidence>
<evidence type="ECO:0000256" key="1">
    <source>
        <dbReference type="PROSITE-ProRule" id="PRU00152"/>
    </source>
</evidence>
<proteinExistence type="predicted"/>
<feature type="region of interest" description="Disordered" evidence="2">
    <location>
        <begin position="807"/>
        <end position="837"/>
    </location>
</feature>
<feature type="domain" description="PLAT" evidence="3">
    <location>
        <begin position="436"/>
        <end position="559"/>
    </location>
</feature>
<evidence type="ECO:0000259" key="3">
    <source>
        <dbReference type="PROSITE" id="PS50095"/>
    </source>
</evidence>
<feature type="compositionally biased region" description="Low complexity" evidence="2">
    <location>
        <begin position="196"/>
        <end position="206"/>
    </location>
</feature>
<feature type="domain" description="PLAT" evidence="3">
    <location>
        <begin position="895"/>
        <end position="1013"/>
    </location>
</feature>
<dbReference type="Gene3D" id="2.60.60.20">
    <property type="entry name" value="PLAT/LH2 domain"/>
    <property type="match status" value="5"/>
</dbReference>
<dbReference type="SMART" id="SM00308">
    <property type="entry name" value="LH2"/>
    <property type="match status" value="12"/>
</dbReference>
<feature type="domain" description="PLAT" evidence="3">
    <location>
        <begin position="1045"/>
        <end position="1163"/>
    </location>
</feature>
<feature type="domain" description="PLAT" evidence="3">
    <location>
        <begin position="1329"/>
        <end position="1445"/>
    </location>
</feature>
<accession>A0AAE0YTL5</accession>
<feature type="compositionally biased region" description="Low complexity" evidence="2">
    <location>
        <begin position="176"/>
        <end position="189"/>
    </location>
</feature>
<feature type="domain" description="PLAT" evidence="3">
    <location>
        <begin position="1763"/>
        <end position="1882"/>
    </location>
</feature>
<dbReference type="PROSITE" id="PS50095">
    <property type="entry name" value="PLAT"/>
    <property type="match status" value="14"/>
</dbReference>
<comment type="caution">
    <text evidence="1">Lacks conserved residue(s) required for the propagation of feature annotation.</text>
</comment>
<feature type="domain" description="PLAT" evidence="3">
    <location>
        <begin position="698"/>
        <end position="814"/>
    </location>
</feature>
<organism evidence="4 5">
    <name type="scientific">Elysia crispata</name>
    <name type="common">lettuce slug</name>
    <dbReference type="NCBI Taxonomy" id="231223"/>
    <lineage>
        <taxon>Eukaryota</taxon>
        <taxon>Metazoa</taxon>
        <taxon>Spiralia</taxon>
        <taxon>Lophotrochozoa</taxon>
        <taxon>Mollusca</taxon>
        <taxon>Gastropoda</taxon>
        <taxon>Heterobranchia</taxon>
        <taxon>Euthyneura</taxon>
        <taxon>Panpulmonata</taxon>
        <taxon>Sacoglossa</taxon>
        <taxon>Placobranchoidea</taxon>
        <taxon>Plakobranchidae</taxon>
        <taxon>Elysia</taxon>
    </lineage>
</organism>
<feature type="domain" description="PLAT" evidence="3">
    <location>
        <begin position="308"/>
        <end position="423"/>
    </location>
</feature>
<dbReference type="InterPro" id="IPR036392">
    <property type="entry name" value="PLAT/LH2_dom_sf"/>
</dbReference>
<dbReference type="InterPro" id="IPR001024">
    <property type="entry name" value="PLAT/LH2_dom"/>
</dbReference>
<feature type="domain" description="PLAT" evidence="3">
    <location>
        <begin position="1902"/>
        <end position="2028"/>
    </location>
</feature>
<feature type="domain" description="PLAT" evidence="3">
    <location>
        <begin position="1636"/>
        <end position="1751"/>
    </location>
</feature>
<protein>
    <recommendedName>
        <fullName evidence="3">PLAT domain-containing protein</fullName>
    </recommendedName>
</protein>
<dbReference type="EMBL" id="JAWDGP010005460">
    <property type="protein sequence ID" value="KAK3756858.1"/>
    <property type="molecule type" value="Genomic_DNA"/>
</dbReference>
<comment type="caution">
    <text evidence="4">The sequence shown here is derived from an EMBL/GenBank/DDBJ whole genome shotgun (WGS) entry which is preliminary data.</text>
</comment>
<evidence type="ECO:0000313" key="5">
    <source>
        <dbReference type="Proteomes" id="UP001283361"/>
    </source>
</evidence>
<dbReference type="Gene3D" id="2.40.180.10">
    <property type="entry name" value="Catalase core domain"/>
    <property type="match status" value="10"/>
</dbReference>
<name>A0AAE0YTL5_9GAST</name>
<feature type="domain" description="PLAT" evidence="3">
    <location>
        <begin position="2047"/>
        <end position="2163"/>
    </location>
</feature>
<gene>
    <name evidence="4" type="ORF">RRG08_048904</name>
</gene>
<dbReference type="CDD" id="cd01756">
    <property type="entry name" value="PLAT_repeat"/>
    <property type="match status" value="11"/>
</dbReference>
<feature type="domain" description="PLAT" evidence="3">
    <location>
        <begin position="1176"/>
        <end position="1300"/>
    </location>
</feature>
<feature type="domain" description="PLAT" evidence="3">
    <location>
        <begin position="569"/>
        <end position="687"/>
    </location>
</feature>
<feature type="domain" description="PLAT" evidence="3">
    <location>
        <begin position="1504"/>
        <end position="1621"/>
    </location>
</feature>
<feature type="domain" description="PLAT" evidence="3">
    <location>
        <begin position="145"/>
        <end position="295"/>
    </location>
</feature>
<dbReference type="PANTHER" id="PTHR45901">
    <property type="entry name" value="PROTEIN CBG12474"/>
    <property type="match status" value="1"/>
</dbReference>
<keyword evidence="5" id="KW-1185">Reference proteome</keyword>
<evidence type="ECO:0000256" key="2">
    <source>
        <dbReference type="SAM" id="MobiDB-lite"/>
    </source>
</evidence>
<dbReference type="PANTHER" id="PTHR45901:SF3">
    <property type="entry name" value="LIPOXYGENASE HOMOLOGY DOMAIN-CONTAINING PROTEIN 1"/>
    <property type="match status" value="1"/>
</dbReference>